<evidence type="ECO:0000256" key="1">
    <source>
        <dbReference type="ARBA" id="ARBA00001974"/>
    </source>
</evidence>
<dbReference type="OrthoDB" id="9813348at2"/>
<dbReference type="PIRSF" id="PIRSF036654">
    <property type="entry name" value="UCP036654"/>
    <property type="match status" value="1"/>
</dbReference>
<dbReference type="RefSeq" id="WP_090209140.1">
    <property type="nucleotide sequence ID" value="NZ_FOZM01000002.1"/>
</dbReference>
<dbReference type="PANTHER" id="PTHR43260">
    <property type="entry name" value="3-KETOSTEROID-DELTA-1-DEHYDROGENASE"/>
    <property type="match status" value="1"/>
</dbReference>
<dbReference type="EMBL" id="FOZM01000002">
    <property type="protein sequence ID" value="SFS20307.1"/>
    <property type="molecule type" value="Genomic_DNA"/>
</dbReference>
<dbReference type="Gene3D" id="3.50.50.60">
    <property type="entry name" value="FAD/NAD(P)-binding domain"/>
    <property type="match status" value="1"/>
</dbReference>
<keyword evidence="3" id="KW-0560">Oxidoreductase</keyword>
<dbReference type="Proteomes" id="UP000198926">
    <property type="component" value="Unassembled WGS sequence"/>
</dbReference>
<dbReference type="GO" id="GO:0016627">
    <property type="term" value="F:oxidoreductase activity, acting on the CH-CH group of donors"/>
    <property type="evidence" value="ECO:0007669"/>
    <property type="project" value="InterPro"/>
</dbReference>
<dbReference type="SUPFAM" id="SSF51905">
    <property type="entry name" value="FAD/NAD(P)-binding domain"/>
    <property type="match status" value="1"/>
</dbReference>
<feature type="domain" description="FAD-dependent oxidoreductase 2 FAD-binding" evidence="4">
    <location>
        <begin position="4"/>
        <end position="531"/>
    </location>
</feature>
<dbReference type="InterPro" id="IPR027477">
    <property type="entry name" value="Succ_DH/fumarate_Rdtase_cat_sf"/>
</dbReference>
<organism evidence="5 6">
    <name type="scientific">Yoonia litorea</name>
    <dbReference type="NCBI Taxonomy" id="1123755"/>
    <lineage>
        <taxon>Bacteria</taxon>
        <taxon>Pseudomonadati</taxon>
        <taxon>Pseudomonadota</taxon>
        <taxon>Alphaproteobacteria</taxon>
        <taxon>Rhodobacterales</taxon>
        <taxon>Paracoccaceae</taxon>
        <taxon>Yoonia</taxon>
    </lineage>
</organism>
<gene>
    <name evidence="5" type="ORF">SAMN05444714_2575</name>
</gene>
<dbReference type="NCBIfam" id="NF009472">
    <property type="entry name" value="PRK12834.1"/>
    <property type="match status" value="1"/>
</dbReference>
<sequence length="546" mass="59456">MQSDVVIIGAGLAGLVAAHELVLRGKTVTILDQEGRQNLGGQAFWSLGGLCMVDTPEQRRMRVKDSHALATNDWFGSAQFDRPEDRWPAEWARAYLDFATGEMRSYLHALGMRWFPVVGWAERGGGFANGHGNSVPRFHITWGTGPGVLQPFIDRVLAAEKAGDVIFCFRHRVTSFDIQNGQIASVSGDILAPDDAPRGAETNRDVIDTFDLKADQVIVTSGGMGGNFDMVRRHWDAVRSGPLPKTLVSGVPRHVDGLLLDHMKAAGADLINMDRMWHYCEGVQNWDPIWPDHGIRILPGPSSMWFDATGSRLPAPCMPGFDTMSTLHEICRRGYDHTWFVLTQKIIEKEFALSGSEQNPDLTGGTWRGVLKERLGKGATTAVEAFKEKGQDFVVAQDFETMVGGMNQLGGNLIDSKHLHAQIAARDAQIDNPFTKDAQITAIHTARNYLGDKLIRTAKPHRILDPDNGPLIAVKLHVLTRKTLGGIHTDLDGRVLSRNGERIGGLRAAGEAAGFGGGGYHGKNALEGTFLGGCIHSGRRAGRAAG</sequence>
<proteinExistence type="predicted"/>
<keyword evidence="6" id="KW-1185">Reference proteome</keyword>
<name>A0A1I6MXE9_9RHOB</name>
<dbReference type="InterPro" id="IPR036188">
    <property type="entry name" value="FAD/NAD-bd_sf"/>
</dbReference>
<dbReference type="InterPro" id="IPR014614">
    <property type="entry name" value="KsdD_DH"/>
</dbReference>
<dbReference type="Pfam" id="PF00890">
    <property type="entry name" value="FAD_binding_2"/>
    <property type="match status" value="1"/>
</dbReference>
<dbReference type="Gene3D" id="3.90.700.10">
    <property type="entry name" value="Succinate dehydrogenase/fumarate reductase flavoprotein, catalytic domain"/>
    <property type="match status" value="1"/>
</dbReference>
<reference evidence="5 6" key="1">
    <citation type="submission" date="2016-10" db="EMBL/GenBank/DDBJ databases">
        <authorList>
            <person name="de Groot N.N."/>
        </authorList>
    </citation>
    <scope>NUCLEOTIDE SEQUENCE [LARGE SCALE GENOMIC DNA]</scope>
    <source>
        <strain evidence="5 6">DSM 29433</strain>
    </source>
</reference>
<evidence type="ECO:0000313" key="6">
    <source>
        <dbReference type="Proteomes" id="UP000198926"/>
    </source>
</evidence>
<dbReference type="InterPro" id="IPR003953">
    <property type="entry name" value="FAD-dep_OxRdtase_2_FAD-bd"/>
</dbReference>
<evidence type="ECO:0000256" key="3">
    <source>
        <dbReference type="ARBA" id="ARBA00023002"/>
    </source>
</evidence>
<comment type="cofactor">
    <cofactor evidence="1">
        <name>FAD</name>
        <dbReference type="ChEBI" id="CHEBI:57692"/>
    </cofactor>
</comment>
<evidence type="ECO:0000313" key="5">
    <source>
        <dbReference type="EMBL" id="SFS20307.1"/>
    </source>
</evidence>
<dbReference type="AlphaFoldDB" id="A0A1I6MXE9"/>
<dbReference type="PANTHER" id="PTHR43260:SF1">
    <property type="entry name" value="KSDD-LIKE STEROID DEHYDROGENASE RV0785"/>
    <property type="match status" value="1"/>
</dbReference>
<evidence type="ECO:0000259" key="4">
    <source>
        <dbReference type="Pfam" id="PF00890"/>
    </source>
</evidence>
<protein>
    <recommendedName>
        <fullName evidence="4">FAD-dependent oxidoreductase 2 FAD-binding domain-containing protein</fullName>
    </recommendedName>
</protein>
<accession>A0A1I6MXE9</accession>
<evidence type="ECO:0000256" key="2">
    <source>
        <dbReference type="ARBA" id="ARBA00022630"/>
    </source>
</evidence>
<keyword evidence="2" id="KW-0285">Flavoprotein</keyword>
<dbReference type="STRING" id="1123755.SAMN05444714_2575"/>